<dbReference type="GO" id="GO:0005737">
    <property type="term" value="C:cytoplasm"/>
    <property type="evidence" value="ECO:0007669"/>
    <property type="project" value="TreeGrafter"/>
</dbReference>
<dbReference type="SUPFAM" id="SSF52833">
    <property type="entry name" value="Thioredoxin-like"/>
    <property type="match status" value="1"/>
</dbReference>
<evidence type="ECO:0000313" key="2">
    <source>
        <dbReference type="EMBL" id="OGD86515.1"/>
    </source>
</evidence>
<proteinExistence type="predicted"/>
<protein>
    <recommendedName>
        <fullName evidence="1">Thioredoxin domain-containing protein</fullName>
    </recommendedName>
</protein>
<sequence>MNRIIEELEKELENKIVFEKIDVDAHPEEAQKYNVLAIPTYLILKDDQEVERIIGATSKENLLNLIDKHIS</sequence>
<dbReference type="PANTHER" id="PTHR45663:SF11">
    <property type="entry name" value="GEO12009P1"/>
    <property type="match status" value="1"/>
</dbReference>
<gene>
    <name evidence="2" type="ORF">A2Z23_03450</name>
</gene>
<dbReference type="InterPro" id="IPR036249">
    <property type="entry name" value="Thioredoxin-like_sf"/>
</dbReference>
<organism evidence="2 3">
    <name type="scientific">Candidatus Curtissbacteria bacterium RBG_16_39_7</name>
    <dbReference type="NCBI Taxonomy" id="1797707"/>
    <lineage>
        <taxon>Bacteria</taxon>
        <taxon>Candidatus Curtissiibacteriota</taxon>
    </lineage>
</organism>
<comment type="caution">
    <text evidence="2">The sequence shown here is derived from an EMBL/GenBank/DDBJ whole genome shotgun (WGS) entry which is preliminary data.</text>
</comment>
<accession>A0A1F5G3X8</accession>
<dbReference type="Pfam" id="PF00085">
    <property type="entry name" value="Thioredoxin"/>
    <property type="match status" value="1"/>
</dbReference>
<evidence type="ECO:0000259" key="1">
    <source>
        <dbReference type="Pfam" id="PF00085"/>
    </source>
</evidence>
<dbReference type="Proteomes" id="UP000176628">
    <property type="component" value="Unassembled WGS sequence"/>
</dbReference>
<dbReference type="InterPro" id="IPR013766">
    <property type="entry name" value="Thioredoxin_domain"/>
</dbReference>
<reference evidence="2 3" key="1">
    <citation type="journal article" date="2016" name="Nat. Commun.">
        <title>Thousands of microbial genomes shed light on interconnected biogeochemical processes in an aquifer system.</title>
        <authorList>
            <person name="Anantharaman K."/>
            <person name="Brown C.T."/>
            <person name="Hug L.A."/>
            <person name="Sharon I."/>
            <person name="Castelle C.J."/>
            <person name="Probst A.J."/>
            <person name="Thomas B.C."/>
            <person name="Singh A."/>
            <person name="Wilkins M.J."/>
            <person name="Karaoz U."/>
            <person name="Brodie E.L."/>
            <person name="Williams K.H."/>
            <person name="Hubbard S.S."/>
            <person name="Banfield J.F."/>
        </authorList>
    </citation>
    <scope>NUCLEOTIDE SEQUENCE [LARGE SCALE GENOMIC DNA]</scope>
</reference>
<dbReference type="Gene3D" id="3.40.30.10">
    <property type="entry name" value="Glutaredoxin"/>
    <property type="match status" value="1"/>
</dbReference>
<dbReference type="CDD" id="cd02947">
    <property type="entry name" value="TRX_family"/>
    <property type="match status" value="1"/>
</dbReference>
<dbReference type="PANTHER" id="PTHR45663">
    <property type="entry name" value="GEO12009P1"/>
    <property type="match status" value="1"/>
</dbReference>
<dbReference type="AlphaFoldDB" id="A0A1F5G3X8"/>
<dbReference type="GO" id="GO:0015035">
    <property type="term" value="F:protein-disulfide reductase activity"/>
    <property type="evidence" value="ECO:0007669"/>
    <property type="project" value="TreeGrafter"/>
</dbReference>
<feature type="domain" description="Thioredoxin" evidence="1">
    <location>
        <begin position="4"/>
        <end position="68"/>
    </location>
</feature>
<dbReference type="EMBL" id="MFAV01000017">
    <property type="protein sequence ID" value="OGD86515.1"/>
    <property type="molecule type" value="Genomic_DNA"/>
</dbReference>
<name>A0A1F5G3X8_9BACT</name>
<evidence type="ECO:0000313" key="3">
    <source>
        <dbReference type="Proteomes" id="UP000176628"/>
    </source>
</evidence>